<dbReference type="InterPro" id="IPR025607">
    <property type="entry name" value="Ribosomal_uL18_C_euk"/>
</dbReference>
<dbReference type="Pfam" id="PF14204">
    <property type="entry name" value="Ribosomal_L18_c"/>
    <property type="match status" value="1"/>
</dbReference>
<protein>
    <submittedName>
        <fullName evidence="9">60S ribosomal protein L5</fullName>
    </submittedName>
</protein>
<dbReference type="GO" id="GO:0003735">
    <property type="term" value="F:structural constituent of ribosome"/>
    <property type="evidence" value="ECO:0007669"/>
    <property type="project" value="InterPro"/>
</dbReference>
<sequence length="218" mass="24702">MCFILDGFFVLEFTEAYCTGLLLVRRVLKILELDEEYQGDVKGALDGGLDIPHSDKKFAGCKKDEKQLDAEVHRNYIFGGHVASYMRTLMEDEPEKYQAHFNEYIKKEIEPDDMEEMYKKVHAAIRANLIPVKSTKEPPKEHKRIFMYGLIAAGFGSMSTPESASAAKRRPPPAPTPQEEKRDPNVSGVQAKVLASKKRKEAMKETIAKLREKGKPVQ</sequence>
<reference evidence="9 10" key="1">
    <citation type="journal article" date="2016" name="DNA Res.">
        <title>The draft genome of MD-2 pineapple using hybrid error correction of long reads.</title>
        <authorList>
            <person name="Redwan R.M."/>
            <person name="Saidin A."/>
            <person name="Kumar S.V."/>
        </authorList>
    </citation>
    <scope>NUCLEOTIDE SEQUENCE [LARGE SCALE GENOMIC DNA]</scope>
    <source>
        <strain evidence="10">cv. MD2</strain>
        <tissue evidence="9">Leaf</tissue>
    </source>
</reference>
<evidence type="ECO:0000256" key="6">
    <source>
        <dbReference type="ARBA" id="ARBA00023274"/>
    </source>
</evidence>
<dbReference type="AlphaFoldDB" id="A0A199UJR1"/>
<comment type="caution">
    <text evidence="9">The sequence shown here is derived from an EMBL/GenBank/DDBJ whole genome shotgun (WGS) entry which is preliminary data.</text>
</comment>
<feature type="domain" description="Large ribosomal subunit protein uL18 C-terminal eukaryotes" evidence="8">
    <location>
        <begin position="114"/>
        <end position="144"/>
    </location>
</feature>
<comment type="subunit">
    <text evidence="3">Component of the large ribosomal subunit (LSU).</text>
</comment>
<dbReference type="GO" id="GO:0000027">
    <property type="term" value="P:ribosomal large subunit assembly"/>
    <property type="evidence" value="ECO:0007669"/>
    <property type="project" value="TreeGrafter"/>
</dbReference>
<gene>
    <name evidence="9" type="ORF">ACMD2_11893</name>
</gene>
<feature type="region of interest" description="Disordered" evidence="7">
    <location>
        <begin position="159"/>
        <end position="218"/>
    </location>
</feature>
<evidence type="ECO:0000259" key="8">
    <source>
        <dbReference type="Pfam" id="PF14204"/>
    </source>
</evidence>
<keyword evidence="4" id="KW-0963">Cytoplasm</keyword>
<dbReference type="SUPFAM" id="SSF53137">
    <property type="entry name" value="Translational machinery components"/>
    <property type="match status" value="1"/>
</dbReference>
<dbReference type="Gene3D" id="3.30.420.100">
    <property type="match status" value="1"/>
</dbReference>
<dbReference type="InterPro" id="IPR005485">
    <property type="entry name" value="Rbsml_uL18_euk_arch"/>
</dbReference>
<evidence type="ECO:0000256" key="1">
    <source>
        <dbReference type="ARBA" id="ARBA00004496"/>
    </source>
</evidence>
<evidence type="ECO:0000313" key="9">
    <source>
        <dbReference type="EMBL" id="OAY64974.1"/>
    </source>
</evidence>
<organism evidence="9 10">
    <name type="scientific">Ananas comosus</name>
    <name type="common">Pineapple</name>
    <name type="synonym">Ananas ananas</name>
    <dbReference type="NCBI Taxonomy" id="4615"/>
    <lineage>
        <taxon>Eukaryota</taxon>
        <taxon>Viridiplantae</taxon>
        <taxon>Streptophyta</taxon>
        <taxon>Embryophyta</taxon>
        <taxon>Tracheophyta</taxon>
        <taxon>Spermatophyta</taxon>
        <taxon>Magnoliopsida</taxon>
        <taxon>Liliopsida</taxon>
        <taxon>Poales</taxon>
        <taxon>Bromeliaceae</taxon>
        <taxon>Bromelioideae</taxon>
        <taxon>Ananas</taxon>
    </lineage>
</organism>
<evidence type="ECO:0000256" key="4">
    <source>
        <dbReference type="ARBA" id="ARBA00022490"/>
    </source>
</evidence>
<dbReference type="GO" id="GO:0022625">
    <property type="term" value="C:cytosolic large ribosomal subunit"/>
    <property type="evidence" value="ECO:0007669"/>
    <property type="project" value="TreeGrafter"/>
</dbReference>
<dbReference type="GO" id="GO:0006412">
    <property type="term" value="P:translation"/>
    <property type="evidence" value="ECO:0007669"/>
    <property type="project" value="InterPro"/>
</dbReference>
<dbReference type="PANTHER" id="PTHR23410:SF12">
    <property type="entry name" value="LARGE RIBOSOMAL SUBUNIT PROTEIN UL18"/>
    <property type="match status" value="1"/>
</dbReference>
<keyword evidence="5 9" id="KW-0689">Ribosomal protein</keyword>
<dbReference type="EMBL" id="LSRQ01007387">
    <property type="protein sequence ID" value="OAY64974.1"/>
    <property type="molecule type" value="Genomic_DNA"/>
</dbReference>
<accession>A0A199UJR1</accession>
<evidence type="ECO:0000313" key="10">
    <source>
        <dbReference type="Proteomes" id="UP000092600"/>
    </source>
</evidence>
<name>A0A199UJR1_ANACO</name>
<comment type="similarity">
    <text evidence="2">Belongs to the universal ribosomal protein uL18 family.</text>
</comment>
<dbReference type="Proteomes" id="UP000092600">
    <property type="component" value="Unassembled WGS sequence"/>
</dbReference>
<evidence type="ECO:0000256" key="3">
    <source>
        <dbReference type="ARBA" id="ARBA00011113"/>
    </source>
</evidence>
<evidence type="ECO:0000256" key="5">
    <source>
        <dbReference type="ARBA" id="ARBA00022980"/>
    </source>
</evidence>
<keyword evidence="6" id="KW-0687">Ribonucleoprotein</keyword>
<feature type="compositionally biased region" description="Basic and acidic residues" evidence="7">
    <location>
        <begin position="202"/>
        <end position="218"/>
    </location>
</feature>
<dbReference type="PANTHER" id="PTHR23410">
    <property type="entry name" value="RIBOSOMAL PROTEIN L5-RELATED"/>
    <property type="match status" value="1"/>
</dbReference>
<evidence type="ECO:0000256" key="2">
    <source>
        <dbReference type="ARBA" id="ARBA00007116"/>
    </source>
</evidence>
<dbReference type="GO" id="GO:0008097">
    <property type="term" value="F:5S rRNA binding"/>
    <property type="evidence" value="ECO:0007669"/>
    <property type="project" value="InterPro"/>
</dbReference>
<comment type="subcellular location">
    <subcellularLocation>
        <location evidence="1">Cytoplasm</location>
    </subcellularLocation>
</comment>
<evidence type="ECO:0000256" key="7">
    <source>
        <dbReference type="SAM" id="MobiDB-lite"/>
    </source>
</evidence>
<proteinExistence type="inferred from homology"/>